<dbReference type="Pfam" id="PF13487">
    <property type="entry name" value="HD_5"/>
    <property type="match status" value="1"/>
</dbReference>
<sequence>MEAVPAAARAWISGAVGAAVLSASPAVRDPAAVPWATTALLAAVGALGGLRPRRAPVPPALLLAVVLLPPAAAGLAALPGGLLSPARPPGRELPGGWRRLGRAALLALAAAAATLFFDAARAALPAGPLGALPAVLAAALVLALVSTVSPVSTTLDGLLRAGCRPAARRPALLGPALGFALLHGPAALLAAELWRSVYGPVAALLVLLPHTVPARPGATRERADRGATVRALVEAVDLKDHYTRGHGERVGLLSVRIGRELGVTGDRLEALRIAGTLHDLGKLGVPTRVLRKDGPLTGEERRVVRLHPEYGDELVRGVAIPDEAREAILHHHERLDGSGYPHGLTGCRIPEAARIVAVADAFDAMTSTRTYSRARPVPAALAELRRCAGTQFDPRMVEALARALERDGLPRVPARDETAVPDCGNVPVDQRATPSGRTAPPERGHGGAPILPSGPRPPEGPPDEGRYARASGRPPTASRPDRPSVPRPPEEPGAEPPYGHLPWRDQLVPDRSPDRCPGPTAPVPPPGAPR</sequence>
<feature type="region of interest" description="Disordered" evidence="1">
    <location>
        <begin position="411"/>
        <end position="530"/>
    </location>
</feature>
<keyword evidence="2" id="KW-0472">Membrane</keyword>
<evidence type="ECO:0000259" key="3">
    <source>
        <dbReference type="PROSITE" id="PS51831"/>
    </source>
</evidence>
<organism evidence="5 6">
    <name type="scientific">Streptomyces mobaraensis</name>
    <name type="common">Streptoverticillium mobaraense</name>
    <dbReference type="NCBI Taxonomy" id="35621"/>
    <lineage>
        <taxon>Bacteria</taxon>
        <taxon>Bacillati</taxon>
        <taxon>Actinomycetota</taxon>
        <taxon>Actinomycetes</taxon>
        <taxon>Kitasatosporales</taxon>
        <taxon>Streptomycetaceae</taxon>
        <taxon>Streptomyces</taxon>
    </lineage>
</organism>
<feature type="transmembrane region" description="Helical" evidence="2">
    <location>
        <begin position="62"/>
        <end position="83"/>
    </location>
</feature>
<dbReference type="Proteomes" id="UP000327000">
    <property type="component" value="Unassembled WGS sequence"/>
</dbReference>
<feature type="transmembrane region" description="Helical" evidence="2">
    <location>
        <begin position="172"/>
        <end position="191"/>
    </location>
</feature>
<feature type="transmembrane region" description="Helical" evidence="2">
    <location>
        <begin position="6"/>
        <end position="24"/>
    </location>
</feature>
<dbReference type="PROSITE" id="PS51832">
    <property type="entry name" value="HD_GYP"/>
    <property type="match status" value="1"/>
</dbReference>
<dbReference type="RefSeq" id="WP_152262348.1">
    <property type="nucleotide sequence ID" value="NZ_VOKX01000007.1"/>
</dbReference>
<evidence type="ECO:0000256" key="2">
    <source>
        <dbReference type="SAM" id="Phobius"/>
    </source>
</evidence>
<name>A0A5N5WFB0_STRMB</name>
<dbReference type="AlphaFoldDB" id="A0A5N5WFB0"/>
<feature type="compositionally biased region" description="Pro residues" evidence="1">
    <location>
        <begin position="519"/>
        <end position="530"/>
    </location>
</feature>
<evidence type="ECO:0000256" key="1">
    <source>
        <dbReference type="SAM" id="MobiDB-lite"/>
    </source>
</evidence>
<evidence type="ECO:0000313" key="6">
    <source>
        <dbReference type="Proteomes" id="UP000327000"/>
    </source>
</evidence>
<reference evidence="5 6" key="1">
    <citation type="journal article" date="2019" name="Microb. Cell Fact.">
        <title>Exploring novel herbicidin analogues by transcriptional regulator overexpression and MS/MS molecular networking.</title>
        <authorList>
            <person name="Shi Y."/>
            <person name="Gu R."/>
            <person name="Li Y."/>
            <person name="Wang X."/>
            <person name="Ren W."/>
            <person name="Li X."/>
            <person name="Wang L."/>
            <person name="Xie Y."/>
            <person name="Hong B."/>
        </authorList>
    </citation>
    <scope>NUCLEOTIDE SEQUENCE [LARGE SCALE GENOMIC DNA]</scope>
    <source>
        <strain evidence="5 6">US-43</strain>
    </source>
</reference>
<dbReference type="PANTHER" id="PTHR45228">
    <property type="entry name" value="CYCLIC DI-GMP PHOSPHODIESTERASE TM_0186-RELATED"/>
    <property type="match status" value="1"/>
</dbReference>
<dbReference type="OrthoDB" id="9802066at2"/>
<accession>A0A5N5WFB0</accession>
<proteinExistence type="predicted"/>
<feature type="compositionally biased region" description="Basic and acidic residues" evidence="1">
    <location>
        <begin position="479"/>
        <end position="490"/>
    </location>
</feature>
<dbReference type="SMART" id="SM00471">
    <property type="entry name" value="HDc"/>
    <property type="match status" value="1"/>
</dbReference>
<feature type="transmembrane region" description="Helical" evidence="2">
    <location>
        <begin position="31"/>
        <end position="50"/>
    </location>
</feature>
<dbReference type="PANTHER" id="PTHR45228:SF4">
    <property type="entry name" value="LIPOPROTEIN"/>
    <property type="match status" value="1"/>
</dbReference>
<keyword evidence="2" id="KW-0812">Transmembrane</keyword>
<dbReference type="EMBL" id="VOKX01000007">
    <property type="protein sequence ID" value="KAB7851078.1"/>
    <property type="molecule type" value="Genomic_DNA"/>
</dbReference>
<dbReference type="InterPro" id="IPR052020">
    <property type="entry name" value="Cyclic_di-GMP/3'3'-cGAMP_PDE"/>
</dbReference>
<dbReference type="InterPro" id="IPR003607">
    <property type="entry name" value="HD/PDEase_dom"/>
</dbReference>
<dbReference type="SUPFAM" id="SSF109604">
    <property type="entry name" value="HD-domain/PDEase-like"/>
    <property type="match status" value="1"/>
</dbReference>
<dbReference type="InterPro" id="IPR037522">
    <property type="entry name" value="HD_GYP_dom"/>
</dbReference>
<dbReference type="InterPro" id="IPR006674">
    <property type="entry name" value="HD_domain"/>
</dbReference>
<dbReference type="Gene3D" id="1.10.3210.10">
    <property type="entry name" value="Hypothetical protein af1432"/>
    <property type="match status" value="1"/>
</dbReference>
<feature type="transmembrane region" description="Helical" evidence="2">
    <location>
        <begin position="103"/>
        <end position="124"/>
    </location>
</feature>
<keyword evidence="2" id="KW-1133">Transmembrane helix</keyword>
<gene>
    <name evidence="5" type="ORF">FRZ00_02785</name>
</gene>
<feature type="transmembrane region" description="Helical" evidence="2">
    <location>
        <begin position="130"/>
        <end position="151"/>
    </location>
</feature>
<feature type="domain" description="HD" evidence="3">
    <location>
        <begin position="243"/>
        <end position="365"/>
    </location>
</feature>
<dbReference type="CDD" id="cd00077">
    <property type="entry name" value="HDc"/>
    <property type="match status" value="1"/>
</dbReference>
<keyword evidence="6" id="KW-1185">Reference proteome</keyword>
<feature type="domain" description="HD-GYP" evidence="4">
    <location>
        <begin position="221"/>
        <end position="416"/>
    </location>
</feature>
<dbReference type="PROSITE" id="PS51831">
    <property type="entry name" value="HD"/>
    <property type="match status" value="1"/>
</dbReference>
<protein>
    <submittedName>
        <fullName evidence="5">HD-GYP domain-containing protein</fullName>
    </submittedName>
</protein>
<evidence type="ECO:0000259" key="4">
    <source>
        <dbReference type="PROSITE" id="PS51832"/>
    </source>
</evidence>
<evidence type="ECO:0000313" key="5">
    <source>
        <dbReference type="EMBL" id="KAB7851078.1"/>
    </source>
</evidence>
<comment type="caution">
    <text evidence="5">The sequence shown here is derived from an EMBL/GenBank/DDBJ whole genome shotgun (WGS) entry which is preliminary data.</text>
</comment>